<protein>
    <recommendedName>
        <fullName evidence="16">Hydroxyethylthiazole kinase</fullName>
        <ecNumber evidence="16">2.7.1.50</ecNumber>
    </recommendedName>
    <alternativeName>
        <fullName evidence="16">4-methyl-5-beta-hydroxyethylthiazole kinase</fullName>
        <shortName evidence="16">TH kinase</shortName>
        <shortName evidence="16">Thz kinase</shortName>
    </alternativeName>
</protein>
<comment type="catalytic activity">
    <reaction evidence="3 16">
        <text>5-(2-hydroxyethyl)-4-methylthiazole + ATP = 4-methyl-5-(2-phosphooxyethyl)-thiazole + ADP + H(+)</text>
        <dbReference type="Rhea" id="RHEA:24212"/>
        <dbReference type="ChEBI" id="CHEBI:15378"/>
        <dbReference type="ChEBI" id="CHEBI:17957"/>
        <dbReference type="ChEBI" id="CHEBI:30616"/>
        <dbReference type="ChEBI" id="CHEBI:58296"/>
        <dbReference type="ChEBI" id="CHEBI:456216"/>
        <dbReference type="EC" id="2.7.1.50"/>
    </reaction>
</comment>
<feature type="domain" description="Pyridoxamine kinase/Phosphomethylpyrimidine kinase" evidence="17">
    <location>
        <begin position="11"/>
        <end position="255"/>
    </location>
</feature>
<comment type="caution">
    <text evidence="18">The sequence shown here is derived from an EMBL/GenBank/DDBJ whole genome shotgun (WGS) entry which is preliminary data.</text>
</comment>
<keyword evidence="8 16" id="KW-0808">Transferase</keyword>
<organism evidence="18 19">
    <name type="scientific">Acetoanaerobium pronyense</name>
    <dbReference type="NCBI Taxonomy" id="1482736"/>
    <lineage>
        <taxon>Bacteria</taxon>
        <taxon>Bacillati</taxon>
        <taxon>Bacillota</taxon>
        <taxon>Clostridia</taxon>
        <taxon>Peptostreptococcales</taxon>
        <taxon>Filifactoraceae</taxon>
        <taxon>Acetoanaerobium</taxon>
    </lineage>
</organism>
<keyword evidence="11 16" id="KW-0418">Kinase</keyword>
<dbReference type="PANTHER" id="PTHR20858">
    <property type="entry name" value="PHOSPHOMETHYLPYRIMIDINE KINASE"/>
    <property type="match status" value="1"/>
</dbReference>
<keyword evidence="13 16" id="KW-0460">Magnesium</keyword>
<feature type="binding site" evidence="16">
    <location>
        <position position="396"/>
    </location>
    <ligand>
        <name>ATP</name>
        <dbReference type="ChEBI" id="CHEBI:30616"/>
    </ligand>
</feature>
<dbReference type="PANTHER" id="PTHR20858:SF17">
    <property type="entry name" value="HYDROXYMETHYLPYRIMIDINE_PHOSPHOMETHYLPYRIMIDINE KINASE THI20-RELATED"/>
    <property type="match status" value="1"/>
</dbReference>
<dbReference type="Proteomes" id="UP001314903">
    <property type="component" value="Unassembled WGS sequence"/>
</dbReference>
<evidence type="ECO:0000256" key="13">
    <source>
        <dbReference type="ARBA" id="ARBA00022842"/>
    </source>
</evidence>
<keyword evidence="14 16" id="KW-0784">Thiamine biosynthesis</keyword>
<proteinExistence type="inferred from homology"/>
<dbReference type="NCBIfam" id="NF006830">
    <property type="entry name" value="PRK09355.1"/>
    <property type="match status" value="1"/>
</dbReference>
<dbReference type="NCBIfam" id="TIGR00097">
    <property type="entry name" value="HMP-P_kinase"/>
    <property type="match status" value="1"/>
</dbReference>
<dbReference type="Gene3D" id="3.40.1190.20">
    <property type="match status" value="2"/>
</dbReference>
<evidence type="ECO:0000256" key="14">
    <source>
        <dbReference type="ARBA" id="ARBA00022977"/>
    </source>
</evidence>
<keyword evidence="9 16" id="KW-0479">Metal-binding</keyword>
<evidence type="ECO:0000256" key="16">
    <source>
        <dbReference type="HAMAP-Rule" id="MF_00228"/>
    </source>
</evidence>
<dbReference type="CDD" id="cd01170">
    <property type="entry name" value="THZ_kinase"/>
    <property type="match status" value="1"/>
</dbReference>
<reference evidence="18 19" key="1">
    <citation type="submission" date="2021-03" db="EMBL/GenBank/DDBJ databases">
        <title>Genomic Encyclopedia of Type Strains, Phase IV (KMG-IV): sequencing the most valuable type-strain genomes for metagenomic binning, comparative biology and taxonomic classification.</title>
        <authorList>
            <person name="Goeker M."/>
        </authorList>
    </citation>
    <scope>NUCLEOTIDE SEQUENCE [LARGE SCALE GENOMIC DNA]</scope>
    <source>
        <strain evidence="18 19">DSM 27512</strain>
    </source>
</reference>
<dbReference type="NCBIfam" id="TIGR00694">
    <property type="entry name" value="thiM"/>
    <property type="match status" value="1"/>
</dbReference>
<dbReference type="GO" id="GO:0016301">
    <property type="term" value="F:kinase activity"/>
    <property type="evidence" value="ECO:0007669"/>
    <property type="project" value="UniProtKB-KW"/>
</dbReference>
<gene>
    <name evidence="16" type="primary">thiM</name>
    <name evidence="18" type="ORF">J2Z35_001301</name>
</gene>
<evidence type="ECO:0000256" key="11">
    <source>
        <dbReference type="ARBA" id="ARBA00022777"/>
    </source>
</evidence>
<comment type="pathway">
    <text evidence="15">Cofactor biosynthesis; thiamine diphosphate biosynthesis; 4-amino-2-methyl-5-diphosphomethylpyrimidine from 5-amino-1-(5-phospho-D-ribosyl)imidazole: step 2/3.</text>
</comment>
<dbReference type="EC" id="2.7.1.50" evidence="16"/>
<evidence type="ECO:0000256" key="3">
    <source>
        <dbReference type="ARBA" id="ARBA00001771"/>
    </source>
</evidence>
<evidence type="ECO:0000256" key="12">
    <source>
        <dbReference type="ARBA" id="ARBA00022840"/>
    </source>
</evidence>
<keyword evidence="10 16" id="KW-0547">Nucleotide-binding</keyword>
<dbReference type="PRINTS" id="PR01099">
    <property type="entry name" value="HYETHTZKNASE"/>
</dbReference>
<comment type="similarity">
    <text evidence="7">Belongs to the ThiD family.</text>
</comment>
<evidence type="ECO:0000256" key="8">
    <source>
        <dbReference type="ARBA" id="ARBA00022679"/>
    </source>
</evidence>
<evidence type="ECO:0000256" key="2">
    <source>
        <dbReference type="ARBA" id="ARBA00000565"/>
    </source>
</evidence>
<feature type="binding site" evidence="16">
    <location>
        <position position="320"/>
    </location>
    <ligand>
        <name>substrate</name>
    </ligand>
</feature>
<keyword evidence="12 16" id="KW-0067">ATP-binding</keyword>
<dbReference type="InterPro" id="IPR029056">
    <property type="entry name" value="Ribokinase-like"/>
</dbReference>
<evidence type="ECO:0000256" key="4">
    <source>
        <dbReference type="ARBA" id="ARBA00001946"/>
    </source>
</evidence>
<evidence type="ECO:0000313" key="19">
    <source>
        <dbReference type="Proteomes" id="UP001314903"/>
    </source>
</evidence>
<comment type="cofactor">
    <cofactor evidence="4 16">
        <name>Mg(2+)</name>
        <dbReference type="ChEBI" id="CHEBI:18420"/>
    </cofactor>
</comment>
<evidence type="ECO:0000256" key="10">
    <source>
        <dbReference type="ARBA" id="ARBA00022741"/>
    </source>
</evidence>
<name>A0ABS4KIC5_9FIRM</name>
<evidence type="ECO:0000256" key="15">
    <source>
        <dbReference type="ARBA" id="ARBA00037917"/>
    </source>
</evidence>
<dbReference type="InterPro" id="IPR004399">
    <property type="entry name" value="HMP/HMP-P_kinase_dom"/>
</dbReference>
<evidence type="ECO:0000313" key="18">
    <source>
        <dbReference type="EMBL" id="MBP2027504.1"/>
    </source>
</evidence>
<accession>A0ABS4KIC5</accession>
<feature type="binding site" evidence="16">
    <location>
        <position position="442"/>
    </location>
    <ligand>
        <name>ATP</name>
        <dbReference type="ChEBI" id="CHEBI:30616"/>
    </ligand>
</feature>
<sequence>MKKTLTIAGSDSSCGAGIQTDLKTFVAHGVYPLTAITAITAQNTVGVSHIEELSMESIKLQIEAVVNDIGADSVKIGMLSNKETILTVSKTLKELNLTNIVLDPVMVSTTGHKLIKDDAINTLIEQLFPIADIITPNIKEAELLVGFEIKNEESMEKAAKKLREYTKGDILIKGGHLDKEDAVDIFYSDGNIHSFISKRVDSSNTHGTGCTLSSAIAANLANGKSKVEAVRDAKDFITSAIESGIDIGKGSGPTNPLFFLKPYSPEKISKEDSFMKETDEFYDLIESLRGKKPLIHHITNSVTINDCANITLAIGGSPVMADDINEVEEMASIASALVINVGTLNSRTIESMIKAGKMANEMGIPVILDPVGAGATSLRKNTLNNLLREVRFAVIKGNSSEIMSLIEEDKKGRGVDSLHKSTEALIIAKELAKKYSSVIAVSGDVDIVTDGDRVAKIKNGTSMMGDVTGTGCMGASLIANFCSISKSNFEAAILGLLSIGIAGEMAESSLRNNEGIGTFKVRMMDYVHSIDSRTLKTKGKVEYV</sequence>
<comment type="catalytic activity">
    <reaction evidence="1">
        <text>4-amino-5-hydroxymethyl-2-methylpyrimidine + ATP = 4-amino-2-methyl-5-(phosphooxymethyl)pyrimidine + ADP + H(+)</text>
        <dbReference type="Rhea" id="RHEA:23096"/>
        <dbReference type="ChEBI" id="CHEBI:15378"/>
        <dbReference type="ChEBI" id="CHEBI:16892"/>
        <dbReference type="ChEBI" id="CHEBI:30616"/>
        <dbReference type="ChEBI" id="CHEBI:58354"/>
        <dbReference type="ChEBI" id="CHEBI:456216"/>
        <dbReference type="EC" id="2.7.1.49"/>
    </reaction>
</comment>
<dbReference type="Pfam" id="PF02110">
    <property type="entry name" value="HK"/>
    <property type="match status" value="1"/>
</dbReference>
<dbReference type="CDD" id="cd01169">
    <property type="entry name" value="HMPP_kinase"/>
    <property type="match status" value="1"/>
</dbReference>
<comment type="similarity">
    <text evidence="16">Belongs to the Thz kinase family.</text>
</comment>
<evidence type="ECO:0000256" key="1">
    <source>
        <dbReference type="ARBA" id="ARBA00000151"/>
    </source>
</evidence>
<comment type="pathway">
    <text evidence="5">Cofactor biosynthesis; thiamine diphosphate biosynthesis; 4-amino-2-methyl-5-diphosphomethylpyrimidine from 5-amino-1-(5-phospho-D-ribosyl)imidazole: step 3/3.</text>
</comment>
<evidence type="ECO:0000256" key="6">
    <source>
        <dbReference type="ARBA" id="ARBA00004868"/>
    </source>
</evidence>
<evidence type="ECO:0000256" key="9">
    <source>
        <dbReference type="ARBA" id="ARBA00022723"/>
    </source>
</evidence>
<dbReference type="Pfam" id="PF08543">
    <property type="entry name" value="Phos_pyr_kin"/>
    <property type="match status" value="1"/>
</dbReference>
<dbReference type="SUPFAM" id="SSF53613">
    <property type="entry name" value="Ribokinase-like"/>
    <property type="match status" value="2"/>
</dbReference>
<comment type="catalytic activity">
    <reaction evidence="2">
        <text>4-amino-2-methyl-5-(phosphooxymethyl)pyrimidine + ATP = 4-amino-2-methyl-5-(diphosphooxymethyl)pyrimidine + ADP</text>
        <dbReference type="Rhea" id="RHEA:19893"/>
        <dbReference type="ChEBI" id="CHEBI:30616"/>
        <dbReference type="ChEBI" id="CHEBI:57841"/>
        <dbReference type="ChEBI" id="CHEBI:58354"/>
        <dbReference type="ChEBI" id="CHEBI:456216"/>
        <dbReference type="EC" id="2.7.4.7"/>
    </reaction>
</comment>
<evidence type="ECO:0000256" key="5">
    <source>
        <dbReference type="ARBA" id="ARBA00004769"/>
    </source>
</evidence>
<dbReference type="EMBL" id="JAGGLI010000012">
    <property type="protein sequence ID" value="MBP2027504.1"/>
    <property type="molecule type" value="Genomic_DNA"/>
</dbReference>
<dbReference type="InterPro" id="IPR000417">
    <property type="entry name" value="Hyethyz_kinase"/>
</dbReference>
<dbReference type="RefSeq" id="WP_330623403.1">
    <property type="nucleotide sequence ID" value="NZ_JAGGLI010000012.1"/>
</dbReference>
<keyword evidence="19" id="KW-1185">Reference proteome</keyword>
<comment type="function">
    <text evidence="16">Catalyzes the phosphorylation of the hydroxyl group of 4-methyl-5-beta-hydroxyethylthiazole (THZ).</text>
</comment>
<dbReference type="InterPro" id="IPR013749">
    <property type="entry name" value="PM/HMP-P_kinase-1"/>
</dbReference>
<feature type="binding site" evidence="16">
    <location>
        <position position="469"/>
    </location>
    <ligand>
        <name>substrate</name>
    </ligand>
</feature>
<dbReference type="HAMAP" id="MF_00228">
    <property type="entry name" value="Thz_kinase"/>
    <property type="match status" value="1"/>
</dbReference>
<evidence type="ECO:0000256" key="7">
    <source>
        <dbReference type="ARBA" id="ARBA00009879"/>
    </source>
</evidence>
<evidence type="ECO:0000259" key="17">
    <source>
        <dbReference type="Pfam" id="PF08543"/>
    </source>
</evidence>
<comment type="pathway">
    <text evidence="6 16">Cofactor biosynthesis; thiamine diphosphate biosynthesis; 4-methyl-5-(2-phosphoethyl)-thiazole from 5-(2-hydroxyethyl)-4-methylthiazole: step 1/1.</text>
</comment>